<reference evidence="4" key="1">
    <citation type="journal article" date="2015" name="Nat. Plants">
        <title>Genome expansion of Arabis alpina linked with retrotransposition and reduced symmetric DNA methylation.</title>
        <authorList>
            <person name="Willing E.M."/>
            <person name="Rawat V."/>
            <person name="Mandakova T."/>
            <person name="Maumus F."/>
            <person name="James G.V."/>
            <person name="Nordstroem K.J."/>
            <person name="Becker C."/>
            <person name="Warthmann N."/>
            <person name="Chica C."/>
            <person name="Szarzynska B."/>
            <person name="Zytnicki M."/>
            <person name="Albani M.C."/>
            <person name="Kiefer C."/>
            <person name="Bergonzi S."/>
            <person name="Castaings L."/>
            <person name="Mateos J.L."/>
            <person name="Berns M.C."/>
            <person name="Bujdoso N."/>
            <person name="Piofczyk T."/>
            <person name="de Lorenzo L."/>
            <person name="Barrero-Sicilia C."/>
            <person name="Mateos I."/>
            <person name="Piednoel M."/>
            <person name="Hagmann J."/>
            <person name="Chen-Min-Tao R."/>
            <person name="Iglesias-Fernandez R."/>
            <person name="Schuster S.C."/>
            <person name="Alonso-Blanco C."/>
            <person name="Roudier F."/>
            <person name="Carbonero P."/>
            <person name="Paz-Ares J."/>
            <person name="Davis S.J."/>
            <person name="Pecinka A."/>
            <person name="Quesneville H."/>
            <person name="Colot V."/>
            <person name="Lysak M.A."/>
            <person name="Weigel D."/>
            <person name="Coupland G."/>
            <person name="Schneeberger K."/>
        </authorList>
    </citation>
    <scope>NUCLEOTIDE SEQUENCE [LARGE SCALE GENOMIC DNA]</scope>
    <source>
        <strain evidence="4">cv. Pajares</strain>
    </source>
</reference>
<dbReference type="OMA" id="PRETIVC"/>
<dbReference type="PANTHER" id="PTHR31170">
    <property type="entry name" value="BNAC04G53230D PROTEIN"/>
    <property type="match status" value="1"/>
</dbReference>
<dbReference type="InterPro" id="IPR004158">
    <property type="entry name" value="DUF247_pln"/>
</dbReference>
<evidence type="ECO:0000256" key="2">
    <source>
        <dbReference type="SAM" id="Phobius"/>
    </source>
</evidence>
<feature type="region of interest" description="Disordered" evidence="1">
    <location>
        <begin position="138"/>
        <end position="163"/>
    </location>
</feature>
<dbReference type="PANTHER" id="PTHR31170:SF9">
    <property type="entry name" value="PROTEIN, PUTATIVE (DUF247)-RELATED"/>
    <property type="match status" value="1"/>
</dbReference>
<dbReference type="Pfam" id="PF03140">
    <property type="entry name" value="DUF247"/>
    <property type="match status" value="1"/>
</dbReference>
<proteinExistence type="predicted"/>
<dbReference type="Gramene" id="KFK31892">
    <property type="protein sequence ID" value="KFK31892"/>
    <property type="gene ID" value="AALP_AA6G172600"/>
</dbReference>
<feature type="transmembrane region" description="Helical" evidence="2">
    <location>
        <begin position="437"/>
        <end position="462"/>
    </location>
</feature>
<gene>
    <name evidence="3" type="ordered locus">AALP_Aa6g172600</name>
</gene>
<name>A0A087GPU0_ARAAL</name>
<keyword evidence="2" id="KW-1133">Transmembrane helix</keyword>
<keyword evidence="4" id="KW-1185">Reference proteome</keyword>
<feature type="compositionally biased region" description="Basic and acidic residues" evidence="1">
    <location>
        <begin position="147"/>
        <end position="161"/>
    </location>
</feature>
<dbReference type="AlphaFoldDB" id="A0A087GPU0"/>
<dbReference type="eggNOG" id="ENOG502RX9W">
    <property type="taxonomic scope" value="Eukaryota"/>
</dbReference>
<keyword evidence="2" id="KW-0812">Transmembrane</keyword>
<evidence type="ECO:0000313" key="4">
    <source>
        <dbReference type="Proteomes" id="UP000029120"/>
    </source>
</evidence>
<evidence type="ECO:0000313" key="3">
    <source>
        <dbReference type="EMBL" id="KFK31892.1"/>
    </source>
</evidence>
<accession>A0A087GPU0</accession>
<keyword evidence="2" id="KW-0472">Membrane</keyword>
<sequence length="467" mass="54471">MWSYPTNHEHCCIYRVPQRLRRVNPEAYTPQLVLIGPLHHHLKSQALESRGDIINTNSMGYLNMDEHKKIYLAEFAQKFEDENTIDGFRKIIKADEETIRASYSESTSWIKSSELVEMILLDSVFIIEHMLRITDASSRTEDDDAGADNKRLRSKKTRDDNAQAYYQGSRREKTGDLIVDDPCLQITVKEDLMLLENQLPYFILEKLFDTIIPRLRREETLRKLILGYFGFQSEMIKVNSRFIHFTDLLRCVRVDILGSEKTSKTKFRCLADLFRRGRRETPKVTNIRHMYNAEKLYSAGMKFVVVKDEFSIDVRFENGCLRIPSLWVRDDMELILRNIMALEQCHYPFKAYVCNFVTFLDFLIDSGKDVDFLIEKGILNNWIGEQRSVAEMVNKLCLGIFENESYYADIATKVNAYYECPIHRTRAVLSRKYFCNLWTGTATVAATLLLVMTLIQTVVSVIDVMQR</sequence>
<dbReference type="OrthoDB" id="591587at2759"/>
<dbReference type="EMBL" id="CM002874">
    <property type="protein sequence ID" value="KFK31892.1"/>
    <property type="molecule type" value="Genomic_DNA"/>
</dbReference>
<protein>
    <submittedName>
        <fullName evidence="3">Uncharacterized protein</fullName>
    </submittedName>
</protein>
<dbReference type="Proteomes" id="UP000029120">
    <property type="component" value="Chromosome 6"/>
</dbReference>
<evidence type="ECO:0000256" key="1">
    <source>
        <dbReference type="SAM" id="MobiDB-lite"/>
    </source>
</evidence>
<organism evidence="3 4">
    <name type="scientific">Arabis alpina</name>
    <name type="common">Alpine rock-cress</name>
    <dbReference type="NCBI Taxonomy" id="50452"/>
    <lineage>
        <taxon>Eukaryota</taxon>
        <taxon>Viridiplantae</taxon>
        <taxon>Streptophyta</taxon>
        <taxon>Embryophyta</taxon>
        <taxon>Tracheophyta</taxon>
        <taxon>Spermatophyta</taxon>
        <taxon>Magnoliopsida</taxon>
        <taxon>eudicotyledons</taxon>
        <taxon>Gunneridae</taxon>
        <taxon>Pentapetalae</taxon>
        <taxon>rosids</taxon>
        <taxon>malvids</taxon>
        <taxon>Brassicales</taxon>
        <taxon>Brassicaceae</taxon>
        <taxon>Arabideae</taxon>
        <taxon>Arabis</taxon>
    </lineage>
</organism>